<dbReference type="Gene3D" id="2.130.10.10">
    <property type="entry name" value="YVTN repeat-like/Quinoprotein amine dehydrogenase"/>
    <property type="match status" value="1"/>
</dbReference>
<dbReference type="EMBL" id="MHTX01000045">
    <property type="protein sequence ID" value="OHA67159.1"/>
    <property type="molecule type" value="Genomic_DNA"/>
</dbReference>
<protein>
    <recommendedName>
        <fullName evidence="1">Pyrrolo-quinoline quinone repeat domain-containing protein</fullName>
    </recommendedName>
</protein>
<proteinExistence type="predicted"/>
<dbReference type="PANTHER" id="PTHR34512:SF30">
    <property type="entry name" value="OUTER MEMBRANE PROTEIN ASSEMBLY FACTOR BAMB"/>
    <property type="match status" value="1"/>
</dbReference>
<dbReference type="InterPro" id="IPR015943">
    <property type="entry name" value="WD40/YVTN_repeat-like_dom_sf"/>
</dbReference>
<dbReference type="PANTHER" id="PTHR34512">
    <property type="entry name" value="CELL SURFACE PROTEIN"/>
    <property type="match status" value="1"/>
</dbReference>
<feature type="domain" description="Pyrrolo-quinoline quinone repeat" evidence="1">
    <location>
        <begin position="160"/>
        <end position="269"/>
    </location>
</feature>
<evidence type="ECO:0000259" key="1">
    <source>
        <dbReference type="Pfam" id="PF13360"/>
    </source>
</evidence>
<feature type="domain" description="Pyrrolo-quinoline quinone repeat" evidence="1">
    <location>
        <begin position="289"/>
        <end position="420"/>
    </location>
</feature>
<dbReference type="InterPro" id="IPR002372">
    <property type="entry name" value="PQQ_rpt_dom"/>
</dbReference>
<dbReference type="Proteomes" id="UP000179258">
    <property type="component" value="Unassembled WGS sequence"/>
</dbReference>
<evidence type="ECO:0000313" key="3">
    <source>
        <dbReference type="Proteomes" id="UP000179258"/>
    </source>
</evidence>
<dbReference type="AlphaFoldDB" id="A0A1G2R450"/>
<comment type="caution">
    <text evidence="2">The sequence shown here is derived from an EMBL/GenBank/DDBJ whole genome shotgun (WGS) entry which is preliminary data.</text>
</comment>
<dbReference type="SMART" id="SM00564">
    <property type="entry name" value="PQQ"/>
    <property type="match status" value="7"/>
</dbReference>
<organism evidence="2 3">
    <name type="scientific">Candidatus Wildermuthbacteria bacterium RIFCSPHIGHO2_02_FULL_47_17</name>
    <dbReference type="NCBI Taxonomy" id="1802452"/>
    <lineage>
        <taxon>Bacteria</taxon>
        <taxon>Candidatus Wildermuthiibacteriota</taxon>
    </lineage>
</organism>
<dbReference type="Pfam" id="PF13360">
    <property type="entry name" value="PQQ_2"/>
    <property type="match status" value="2"/>
</dbReference>
<sequence length="767" mass="84290">MMPLKHVVKILTALSVGAILLFGPNRGPVQLQLATANFVEQISATLNGTNPWPMFGHDARNSSQSAYIGPQNPTLKWAADIGGASSEILSIPIVDKNGTIYALTANNEVTAVGADGRIKWRHNIGGFAAIFETFGLAIGADGTVYVALEYYPGGEAKPYLIALNPEGNKLWLFEGDAMDSREDVLPPLLTPDGNVVFTASHTLYVLDATGTEKWRKALCGQLSAPTVGIDGTIYVTGCNSVYAIDPQNGSQKWVFVADAGVIIETYPAVGHDGTIYVAGGHQVNSNWDADIYAFTPDGRRLWRFSAQHGFVTDISVGLNGTIYAGSWSLIAVNRDGSLKWEFRPDGNFQYKPAVGADSMIYALAIAGPCCEWQHTIYAINQDGVEKWTLPLLVGTGRGFSSPSIAGDGTILVGRGKILYAIGPGLGIPDTDGDSVPDDQDVCPETPSGEMVDIYGCSREQNKWLLAQKFQPVLKMYAEDYKPEDIRIMLSSSLSVADAEARLMRVLQGPRDLVEVENPTLFDLCGRTDPDLFLDLKVDHPSRSPATATLDQTTYLNQYRVIETLYPDTLYARVFTSDSYTALQYWFFYYFNDWRNNHEGDWEQITLIFNSADISEIVHDNLEPDRVGYSQHGSGTRATWNQLNNIGGVISDTHPVVHIAFGSHANYFRSGDYALQGGRSTIDQARGSFSPLYTIQLLSANLTTASCEDGKWLEYAGRWGELRIEPQTTGLVGPKFQGDKWDDPIDWVDSLEASWRDCRKTLFKCRIP</sequence>
<dbReference type="Gene3D" id="2.40.10.480">
    <property type="match status" value="2"/>
</dbReference>
<dbReference type="SUPFAM" id="SSF103647">
    <property type="entry name" value="TSP type-3 repeat"/>
    <property type="match status" value="1"/>
</dbReference>
<evidence type="ECO:0000313" key="2">
    <source>
        <dbReference type="EMBL" id="OHA67159.1"/>
    </source>
</evidence>
<reference evidence="2 3" key="1">
    <citation type="journal article" date="2016" name="Nat. Commun.">
        <title>Thousands of microbial genomes shed light on interconnected biogeochemical processes in an aquifer system.</title>
        <authorList>
            <person name="Anantharaman K."/>
            <person name="Brown C.T."/>
            <person name="Hug L.A."/>
            <person name="Sharon I."/>
            <person name="Castelle C.J."/>
            <person name="Probst A.J."/>
            <person name="Thomas B.C."/>
            <person name="Singh A."/>
            <person name="Wilkins M.J."/>
            <person name="Karaoz U."/>
            <person name="Brodie E.L."/>
            <person name="Williams K.H."/>
            <person name="Hubbard S.S."/>
            <person name="Banfield J.F."/>
        </authorList>
    </citation>
    <scope>NUCLEOTIDE SEQUENCE [LARGE SCALE GENOMIC DNA]</scope>
</reference>
<dbReference type="GO" id="GO:0005509">
    <property type="term" value="F:calcium ion binding"/>
    <property type="evidence" value="ECO:0007669"/>
    <property type="project" value="InterPro"/>
</dbReference>
<dbReference type="InterPro" id="IPR018391">
    <property type="entry name" value="PQQ_b-propeller_rpt"/>
</dbReference>
<accession>A0A1G2R450</accession>
<gene>
    <name evidence="2" type="ORF">A3D59_02725</name>
</gene>
<name>A0A1G2R450_9BACT</name>
<dbReference type="InterPro" id="IPR011047">
    <property type="entry name" value="Quinoprotein_ADH-like_sf"/>
</dbReference>
<dbReference type="SUPFAM" id="SSF50998">
    <property type="entry name" value="Quinoprotein alcohol dehydrogenase-like"/>
    <property type="match status" value="1"/>
</dbReference>
<dbReference type="InterPro" id="IPR028974">
    <property type="entry name" value="TSP_type-3_rpt"/>
</dbReference>